<dbReference type="InterPro" id="IPR051706">
    <property type="entry name" value="Glycosyltransferase_domain"/>
</dbReference>
<name>A0AAJ1BZ84_9HYPH</name>
<evidence type="ECO:0000256" key="1">
    <source>
        <dbReference type="ARBA" id="ARBA00022679"/>
    </source>
</evidence>
<dbReference type="PANTHER" id="PTHR32385">
    <property type="entry name" value="MANNOSYL PHOSPHORYLINOSITOL CERAMIDE SYNTHASE"/>
    <property type="match status" value="1"/>
</dbReference>
<accession>A0AAJ1BZ84</accession>
<comment type="caution">
    <text evidence="2">The sequence shown here is derived from an EMBL/GenBank/DDBJ whole genome shotgun (WGS) entry which is preliminary data.</text>
</comment>
<proteinExistence type="predicted"/>
<dbReference type="Proteomes" id="UP001155380">
    <property type="component" value="Unassembled WGS sequence"/>
</dbReference>
<evidence type="ECO:0000313" key="2">
    <source>
        <dbReference type="EMBL" id="MCO5959008.1"/>
    </source>
</evidence>
<gene>
    <name evidence="2" type="ORF">NBH21_19700</name>
</gene>
<keyword evidence="1" id="KW-0808">Transferase</keyword>
<sequence>MSSKRDARSLARETIAESLELARSGELERARLGLDALAGNHLLLEAAELGPSTMLGLPRKLHSAYLRLAKIAKDPVRIAGLQSTLAPPTDLLADLFAFDGNQRRQMTRLSGEKTPLVLHQIWLGTLPVPPATDAWRQHCKSHGVEYRLWREADLVEAGFDEHPSFHDMLARGDYPGAVDVARYIILEKFGGIYLDCDWYPARDDLSFTDYLPLVGISVLAEDIPRKTSTGSLLLANSFIAAPAGHPVFSRIVKTMPRVMELLPKAPAWWSTGPLIFTLACRGTSVCVAEAGFVAESLSRQAPFEAVEAARRSASDRDGGLLIAWKSW</sequence>
<dbReference type="PANTHER" id="PTHR32385:SF15">
    <property type="entry name" value="INOSITOL PHOSPHOCERAMIDE MANNOSYLTRANSFERASE 1"/>
    <property type="match status" value="1"/>
</dbReference>
<dbReference type="InterPro" id="IPR007577">
    <property type="entry name" value="GlycoTrfase_DXD_sugar-bd_CS"/>
</dbReference>
<organism evidence="2 3">
    <name type="scientific">Ciceribacter sichuanensis</name>
    <dbReference type="NCBI Taxonomy" id="2949647"/>
    <lineage>
        <taxon>Bacteria</taxon>
        <taxon>Pseudomonadati</taxon>
        <taxon>Pseudomonadota</taxon>
        <taxon>Alphaproteobacteria</taxon>
        <taxon>Hyphomicrobiales</taxon>
        <taxon>Rhizobiaceae</taxon>
        <taxon>Ciceribacter</taxon>
    </lineage>
</organism>
<reference evidence="2" key="1">
    <citation type="submission" date="2022-06" db="EMBL/GenBank/DDBJ databases">
        <authorList>
            <person name="Sun Q."/>
        </authorList>
    </citation>
    <scope>NUCLEOTIDE SEQUENCE</scope>
    <source>
        <strain evidence="2">S101</strain>
    </source>
</reference>
<protein>
    <submittedName>
        <fullName evidence="2">Mannosyltransferase</fullName>
    </submittedName>
</protein>
<dbReference type="GO" id="GO:0000030">
    <property type="term" value="F:mannosyltransferase activity"/>
    <property type="evidence" value="ECO:0007669"/>
    <property type="project" value="TreeGrafter"/>
</dbReference>
<dbReference type="SUPFAM" id="SSF53448">
    <property type="entry name" value="Nucleotide-diphospho-sugar transferases"/>
    <property type="match status" value="1"/>
</dbReference>
<dbReference type="InterPro" id="IPR029044">
    <property type="entry name" value="Nucleotide-diphossugar_trans"/>
</dbReference>
<dbReference type="RefSeq" id="WP_250914392.1">
    <property type="nucleotide sequence ID" value="NZ_JAMXLX010000007.1"/>
</dbReference>
<dbReference type="EMBL" id="JAMXLX010000007">
    <property type="protein sequence ID" value="MCO5959008.1"/>
    <property type="molecule type" value="Genomic_DNA"/>
</dbReference>
<keyword evidence="2" id="KW-0328">Glycosyltransferase</keyword>
<dbReference type="AlphaFoldDB" id="A0AAJ1BZ84"/>
<evidence type="ECO:0000313" key="3">
    <source>
        <dbReference type="Proteomes" id="UP001155380"/>
    </source>
</evidence>
<dbReference type="GO" id="GO:0051999">
    <property type="term" value="P:mannosyl-inositol phosphorylceramide biosynthetic process"/>
    <property type="evidence" value="ECO:0007669"/>
    <property type="project" value="TreeGrafter"/>
</dbReference>
<dbReference type="Gene3D" id="3.90.550.20">
    <property type="match status" value="1"/>
</dbReference>
<dbReference type="Pfam" id="PF04488">
    <property type="entry name" value="Gly_transf_sug"/>
    <property type="match status" value="1"/>
</dbReference>
<dbReference type="GO" id="GO:0016020">
    <property type="term" value="C:membrane"/>
    <property type="evidence" value="ECO:0007669"/>
    <property type="project" value="GOC"/>
</dbReference>